<feature type="disulfide bond" evidence="2">
    <location>
        <begin position="107"/>
        <end position="114"/>
    </location>
</feature>
<dbReference type="PRINTS" id="PR00347">
    <property type="entry name" value="THAUMATIN"/>
</dbReference>
<dbReference type="Pfam" id="PF00314">
    <property type="entry name" value="Thaumatin"/>
    <property type="match status" value="1"/>
</dbReference>
<evidence type="ECO:0000256" key="3">
    <source>
        <dbReference type="SAM" id="SignalP"/>
    </source>
</evidence>
<reference evidence="5" key="1">
    <citation type="journal article" date="2017" name="Front. Plant Sci.">
        <title>Climate Clever Clovers: New Paradigm to Reduce the Environmental Footprint of Ruminants by Breeding Low Methanogenic Forages Utilizing Haplotype Variation.</title>
        <authorList>
            <person name="Kaur P."/>
            <person name="Appels R."/>
            <person name="Bayer P.E."/>
            <person name="Keeble-Gagnere G."/>
            <person name="Wang J."/>
            <person name="Hirakawa H."/>
            <person name="Shirasawa K."/>
            <person name="Vercoe P."/>
            <person name="Stefanova K."/>
            <person name="Durmic Z."/>
            <person name="Nichols P."/>
            <person name="Revell C."/>
            <person name="Isobe S.N."/>
            <person name="Edwards D."/>
            <person name="Erskine W."/>
        </authorList>
    </citation>
    <scope>NUCLEOTIDE SEQUENCE [LARGE SCALE GENOMIC DNA]</scope>
    <source>
        <strain evidence="5">cv. Daliak</strain>
    </source>
</reference>
<sequence>MSLSVSTMSSTKFSTILLFILLLTFLFHTLATGSSSTTFTIVNSCNITVYPGIFYAAGTSSTTTGFSLHSGKSKVLTMPHSCSGNLWGRTNCFNNSKGMFHCRTGDCASSTMECNGRDASQPATLAKFNLNVKSNRVDYFSVTVEKGYNLPMKVQPRVGKDIGDCMTTSCMVHLNKTCPLELKVMSERQCIGCKSPCQPLSKNCYSELTKACPQNATSVCASTDYLIEFCPTSTRCV</sequence>
<dbReference type="SMART" id="SM00205">
    <property type="entry name" value="THN"/>
    <property type="match status" value="1"/>
</dbReference>
<dbReference type="InterPro" id="IPR001938">
    <property type="entry name" value="Thaumatin"/>
</dbReference>
<accession>A0A2Z6PSN5</accession>
<dbReference type="InterPro" id="IPR037176">
    <property type="entry name" value="Osmotin/thaumatin-like_sf"/>
</dbReference>
<keyword evidence="3" id="KW-0732">Signal</keyword>
<dbReference type="PANTHER" id="PTHR31048">
    <property type="entry name" value="OS03G0233200 PROTEIN"/>
    <property type="match status" value="1"/>
</dbReference>
<dbReference type="AlphaFoldDB" id="A0A2Z6PSN5"/>
<dbReference type="Gene3D" id="2.60.110.10">
    <property type="entry name" value="Thaumatin"/>
    <property type="match status" value="1"/>
</dbReference>
<dbReference type="PROSITE" id="PS51367">
    <property type="entry name" value="THAUMATIN_2"/>
    <property type="match status" value="1"/>
</dbReference>
<feature type="chain" id="PRO_5016288572" evidence="3">
    <location>
        <begin position="32"/>
        <end position="237"/>
    </location>
</feature>
<dbReference type="Proteomes" id="UP000242715">
    <property type="component" value="Unassembled WGS sequence"/>
</dbReference>
<gene>
    <name evidence="4" type="ORF">TSUD_234290</name>
</gene>
<evidence type="ECO:0000313" key="5">
    <source>
        <dbReference type="Proteomes" id="UP000242715"/>
    </source>
</evidence>
<evidence type="ECO:0000256" key="2">
    <source>
        <dbReference type="PIRSR" id="PIRSR002703-1"/>
    </source>
</evidence>
<organism evidence="4 5">
    <name type="scientific">Trifolium subterraneum</name>
    <name type="common">Subterranean clover</name>
    <dbReference type="NCBI Taxonomy" id="3900"/>
    <lineage>
        <taxon>Eukaryota</taxon>
        <taxon>Viridiplantae</taxon>
        <taxon>Streptophyta</taxon>
        <taxon>Embryophyta</taxon>
        <taxon>Tracheophyta</taxon>
        <taxon>Spermatophyta</taxon>
        <taxon>Magnoliopsida</taxon>
        <taxon>eudicotyledons</taxon>
        <taxon>Gunneridae</taxon>
        <taxon>Pentapetalae</taxon>
        <taxon>rosids</taxon>
        <taxon>fabids</taxon>
        <taxon>Fabales</taxon>
        <taxon>Fabaceae</taxon>
        <taxon>Papilionoideae</taxon>
        <taxon>50 kb inversion clade</taxon>
        <taxon>NPAAA clade</taxon>
        <taxon>Hologalegina</taxon>
        <taxon>IRL clade</taxon>
        <taxon>Trifolieae</taxon>
        <taxon>Trifolium</taxon>
    </lineage>
</organism>
<protein>
    <submittedName>
        <fullName evidence="4">Uncharacterized protein</fullName>
    </submittedName>
</protein>
<keyword evidence="2" id="KW-1015">Disulfide bond</keyword>
<evidence type="ECO:0000256" key="1">
    <source>
        <dbReference type="ARBA" id="ARBA00010607"/>
    </source>
</evidence>
<dbReference type="EMBL" id="DF974787">
    <property type="protein sequence ID" value="GAU50509.1"/>
    <property type="molecule type" value="Genomic_DNA"/>
</dbReference>
<evidence type="ECO:0000313" key="4">
    <source>
        <dbReference type="EMBL" id="GAU50509.1"/>
    </source>
</evidence>
<name>A0A2Z6PSN5_TRISU</name>
<comment type="similarity">
    <text evidence="1">Belongs to the thaumatin family.</text>
</comment>
<feature type="signal peptide" evidence="3">
    <location>
        <begin position="1"/>
        <end position="31"/>
    </location>
</feature>
<keyword evidence="5" id="KW-1185">Reference proteome</keyword>
<proteinExistence type="inferred from homology"/>
<feature type="disulfide bond" evidence="2">
    <location>
        <begin position="178"/>
        <end position="193"/>
    </location>
</feature>
<dbReference type="PIRSF" id="PIRSF002703">
    <property type="entry name" value="Thaumatin"/>
    <property type="match status" value="1"/>
</dbReference>
<dbReference type="SUPFAM" id="SSF49870">
    <property type="entry name" value="Osmotin, thaumatin-like protein"/>
    <property type="match status" value="1"/>
</dbReference>
<dbReference type="OrthoDB" id="1420648at2759"/>
<feature type="disulfide bond" evidence="2">
    <location>
        <begin position="92"/>
        <end position="102"/>
    </location>
</feature>